<dbReference type="AlphaFoldDB" id="A0A177G538"/>
<name>A0A177G538_9PROT</name>
<evidence type="ECO:0000313" key="2">
    <source>
        <dbReference type="Proteomes" id="UP000077349"/>
    </source>
</evidence>
<gene>
    <name evidence="1" type="ORF">Amal_03902</name>
</gene>
<proteinExistence type="predicted"/>
<organism evidence="1 2">
    <name type="scientific">Acetobacter malorum</name>
    <dbReference type="NCBI Taxonomy" id="178901"/>
    <lineage>
        <taxon>Bacteria</taxon>
        <taxon>Pseudomonadati</taxon>
        <taxon>Pseudomonadota</taxon>
        <taxon>Alphaproteobacteria</taxon>
        <taxon>Acetobacterales</taxon>
        <taxon>Acetobacteraceae</taxon>
        <taxon>Acetobacter</taxon>
    </lineage>
</organism>
<evidence type="ECO:0000313" key="1">
    <source>
        <dbReference type="EMBL" id="OAG74936.1"/>
    </source>
</evidence>
<dbReference type="Proteomes" id="UP000077349">
    <property type="component" value="Unassembled WGS sequence"/>
</dbReference>
<comment type="caution">
    <text evidence="1">The sequence shown here is derived from an EMBL/GenBank/DDBJ whole genome shotgun (WGS) entry which is preliminary data.</text>
</comment>
<reference evidence="1 2" key="1">
    <citation type="submission" date="2016-03" db="EMBL/GenBank/DDBJ databases">
        <title>Draft genome sequence of Acetobacter malorum CECT 7742, a strain isolated from strawberry vinegar.</title>
        <authorList>
            <person name="Sainz F."/>
            <person name="Mas A."/>
            <person name="Torija M.J."/>
        </authorList>
    </citation>
    <scope>NUCLEOTIDE SEQUENCE [LARGE SCALE GENOMIC DNA]</scope>
    <source>
        <strain evidence="1 2">CECT 7742</strain>
    </source>
</reference>
<sequence length="61" mass="6919">MVPAIRAEYENTSRTKLPKPNRDLINRLVKTEIATTKKSGKLAWMTFFPLFKCDSCRAGSS</sequence>
<dbReference type="PATRIC" id="fig|178901.16.peg.4242"/>
<dbReference type="EMBL" id="LVHD01000208">
    <property type="protein sequence ID" value="OAG74936.1"/>
    <property type="molecule type" value="Genomic_DNA"/>
</dbReference>
<accession>A0A177G538</accession>
<protein>
    <submittedName>
        <fullName evidence="1">Uncharacterized protein</fullName>
    </submittedName>
</protein>